<evidence type="ECO:0000313" key="2">
    <source>
        <dbReference type="Proteomes" id="UP001062846"/>
    </source>
</evidence>
<accession>A0ACC0NH30</accession>
<dbReference type="EMBL" id="CM046393">
    <property type="protein sequence ID" value="KAI8552316.1"/>
    <property type="molecule type" value="Genomic_DNA"/>
</dbReference>
<comment type="caution">
    <text evidence="1">The sequence shown here is derived from an EMBL/GenBank/DDBJ whole genome shotgun (WGS) entry which is preliminary data.</text>
</comment>
<protein>
    <submittedName>
        <fullName evidence="1">Uncharacterized protein</fullName>
    </submittedName>
</protein>
<proteinExistence type="predicted"/>
<keyword evidence="2" id="KW-1185">Reference proteome</keyword>
<evidence type="ECO:0000313" key="1">
    <source>
        <dbReference type="EMBL" id="KAI8552316.1"/>
    </source>
</evidence>
<organism evidence="1 2">
    <name type="scientific">Rhododendron molle</name>
    <name type="common">Chinese azalea</name>
    <name type="synonym">Azalea mollis</name>
    <dbReference type="NCBI Taxonomy" id="49168"/>
    <lineage>
        <taxon>Eukaryota</taxon>
        <taxon>Viridiplantae</taxon>
        <taxon>Streptophyta</taxon>
        <taxon>Embryophyta</taxon>
        <taxon>Tracheophyta</taxon>
        <taxon>Spermatophyta</taxon>
        <taxon>Magnoliopsida</taxon>
        <taxon>eudicotyledons</taxon>
        <taxon>Gunneridae</taxon>
        <taxon>Pentapetalae</taxon>
        <taxon>asterids</taxon>
        <taxon>Ericales</taxon>
        <taxon>Ericaceae</taxon>
        <taxon>Ericoideae</taxon>
        <taxon>Rhodoreae</taxon>
        <taxon>Rhododendron</taxon>
    </lineage>
</organism>
<gene>
    <name evidence="1" type="ORF">RHMOL_Rhmol06G0257400</name>
</gene>
<reference evidence="1" key="1">
    <citation type="submission" date="2022-02" db="EMBL/GenBank/DDBJ databases">
        <title>Plant Genome Project.</title>
        <authorList>
            <person name="Zhang R.-G."/>
        </authorList>
    </citation>
    <scope>NUCLEOTIDE SEQUENCE</scope>
    <source>
        <strain evidence="1">AT1</strain>
    </source>
</reference>
<dbReference type="Proteomes" id="UP001062846">
    <property type="component" value="Chromosome 6"/>
</dbReference>
<name>A0ACC0NH30_RHOML</name>
<sequence length="77" mass="8152">MPQWVTEGEGFLPLVGFFHLPILDLGGFLTFPFHLILLLSKPPSVAPPPPCSMTAFGCIALQIVVAGGVLLPPKGEI</sequence>